<name>A0ACB8BZ45_9AGAM</name>
<accession>A0ACB8BZ45</accession>
<evidence type="ECO:0000313" key="2">
    <source>
        <dbReference type="Proteomes" id="UP000790709"/>
    </source>
</evidence>
<protein>
    <submittedName>
        <fullName evidence="1">Uncharacterized protein</fullName>
    </submittedName>
</protein>
<proteinExistence type="predicted"/>
<evidence type="ECO:0000313" key="1">
    <source>
        <dbReference type="EMBL" id="KAH7930881.1"/>
    </source>
</evidence>
<organism evidence="1 2">
    <name type="scientific">Leucogyrophana mollusca</name>
    <dbReference type="NCBI Taxonomy" id="85980"/>
    <lineage>
        <taxon>Eukaryota</taxon>
        <taxon>Fungi</taxon>
        <taxon>Dikarya</taxon>
        <taxon>Basidiomycota</taxon>
        <taxon>Agaricomycotina</taxon>
        <taxon>Agaricomycetes</taxon>
        <taxon>Agaricomycetidae</taxon>
        <taxon>Boletales</taxon>
        <taxon>Boletales incertae sedis</taxon>
        <taxon>Leucogyrophana</taxon>
    </lineage>
</organism>
<dbReference type="EMBL" id="MU266329">
    <property type="protein sequence ID" value="KAH7930881.1"/>
    <property type="molecule type" value="Genomic_DNA"/>
</dbReference>
<keyword evidence="2" id="KW-1185">Reference proteome</keyword>
<reference evidence="1" key="1">
    <citation type="journal article" date="2021" name="New Phytol.">
        <title>Evolutionary innovations through gain and loss of genes in the ectomycorrhizal Boletales.</title>
        <authorList>
            <person name="Wu G."/>
            <person name="Miyauchi S."/>
            <person name="Morin E."/>
            <person name="Kuo A."/>
            <person name="Drula E."/>
            <person name="Varga T."/>
            <person name="Kohler A."/>
            <person name="Feng B."/>
            <person name="Cao Y."/>
            <person name="Lipzen A."/>
            <person name="Daum C."/>
            <person name="Hundley H."/>
            <person name="Pangilinan J."/>
            <person name="Johnson J."/>
            <person name="Barry K."/>
            <person name="LaButti K."/>
            <person name="Ng V."/>
            <person name="Ahrendt S."/>
            <person name="Min B."/>
            <person name="Choi I.G."/>
            <person name="Park H."/>
            <person name="Plett J.M."/>
            <person name="Magnuson J."/>
            <person name="Spatafora J.W."/>
            <person name="Nagy L.G."/>
            <person name="Henrissat B."/>
            <person name="Grigoriev I.V."/>
            <person name="Yang Z.L."/>
            <person name="Xu J."/>
            <person name="Martin F.M."/>
        </authorList>
    </citation>
    <scope>NUCLEOTIDE SEQUENCE</scope>
    <source>
        <strain evidence="1">KUC20120723A-06</strain>
    </source>
</reference>
<sequence>TIPRLKADLHNQLPLSTAKHQLGQGKTRKNTRTAQSLSNVVHVFCVSLRCLLVPAVPSTRKHIRYRDNTIGLTDSEGIEEISLRLQKKSSKSSPGRFQKPQEVSHPGWFLPPSLDASITQYGLETPPGHPTGGIWVTPSQSLESPKSLIRPT</sequence>
<feature type="non-terminal residue" evidence="1">
    <location>
        <position position="1"/>
    </location>
</feature>
<comment type="caution">
    <text evidence="1">The sequence shown here is derived from an EMBL/GenBank/DDBJ whole genome shotgun (WGS) entry which is preliminary data.</text>
</comment>
<gene>
    <name evidence="1" type="ORF">BV22DRAFT_1190975</name>
</gene>
<dbReference type="Proteomes" id="UP000790709">
    <property type="component" value="Unassembled WGS sequence"/>
</dbReference>